<proteinExistence type="predicted"/>
<keyword evidence="2" id="KW-1185">Reference proteome</keyword>
<dbReference type="Gene3D" id="2.60.120.10">
    <property type="entry name" value="Jelly Rolls"/>
    <property type="match status" value="1"/>
</dbReference>
<gene>
    <name evidence="1" type="ORF">LZC94_36520</name>
</gene>
<evidence type="ECO:0000313" key="2">
    <source>
        <dbReference type="Proteomes" id="UP001370348"/>
    </source>
</evidence>
<dbReference type="SUPFAM" id="SSF51182">
    <property type="entry name" value="RmlC-like cupins"/>
    <property type="match status" value="1"/>
</dbReference>
<dbReference type="InterPro" id="IPR014710">
    <property type="entry name" value="RmlC-like_jellyroll"/>
</dbReference>
<protein>
    <recommendedName>
        <fullName evidence="3">HEAT repeat domain-containing protein</fullName>
    </recommendedName>
</protein>
<reference evidence="1 2" key="1">
    <citation type="submission" date="2021-12" db="EMBL/GenBank/DDBJ databases">
        <title>Discovery of the Pendulisporaceae a myxobacterial family with distinct sporulation behavior and unique specialized metabolism.</title>
        <authorList>
            <person name="Garcia R."/>
            <person name="Popoff A."/>
            <person name="Bader C.D."/>
            <person name="Loehr J."/>
            <person name="Walesch S."/>
            <person name="Walt C."/>
            <person name="Boldt J."/>
            <person name="Bunk B."/>
            <person name="Haeckl F.J.F.P.J."/>
            <person name="Gunesch A.P."/>
            <person name="Birkelbach J."/>
            <person name="Nuebel U."/>
            <person name="Pietschmann T."/>
            <person name="Bach T."/>
            <person name="Mueller R."/>
        </authorList>
    </citation>
    <scope>NUCLEOTIDE SEQUENCE [LARGE SCALE GENOMIC DNA]</scope>
    <source>
        <strain evidence="1 2">MSr11954</strain>
    </source>
</reference>
<evidence type="ECO:0000313" key="1">
    <source>
        <dbReference type="EMBL" id="WXB13336.1"/>
    </source>
</evidence>
<dbReference type="InterPro" id="IPR011051">
    <property type="entry name" value="RmlC_Cupin_sf"/>
</dbReference>
<sequence length="414" mass="46659">MNGLFDQLGARIDARWFRAHYRERTFADICARALAEMAPARHVNADELLDWGLGCRRLPRQMDIDANFAEPPLTLFVNDRFHIAAYFWLDGTTCIHEHGFCGAFQVLEGGSLHTTFDFEPCETVSEHLVLGALTERRVERLRRGDVRAIHAGAAMIHSLFHLERPSATIVVRTHASADVAAAFRPQYSYSRAGVAWDPWYDRSDRTRRLQLLQLTRRTHPQRLPALCERWLGRADTVSAFLGLRRAATLLSAGDCDELLRKAERTHAVIAPIARKVIDNDRREAAIVARRTTVADPRLRFFLAILLNVRGRAQALRLVREEFPGRNPVDCVLECVEHLARLPSPFERGSSALGFEADETVLAALRGLLEGRSGQGLVSKVGGSLGRPAKRDERKDIARLCEGLRRSEMFRFLLA</sequence>
<dbReference type="Proteomes" id="UP001370348">
    <property type="component" value="Chromosome"/>
</dbReference>
<accession>A0ABZ2LU66</accession>
<evidence type="ECO:0008006" key="3">
    <source>
        <dbReference type="Google" id="ProtNLM"/>
    </source>
</evidence>
<organism evidence="1 2">
    <name type="scientific">Pendulispora albinea</name>
    <dbReference type="NCBI Taxonomy" id="2741071"/>
    <lineage>
        <taxon>Bacteria</taxon>
        <taxon>Pseudomonadati</taxon>
        <taxon>Myxococcota</taxon>
        <taxon>Myxococcia</taxon>
        <taxon>Myxococcales</taxon>
        <taxon>Sorangiineae</taxon>
        <taxon>Pendulisporaceae</taxon>
        <taxon>Pendulispora</taxon>
    </lineage>
</organism>
<dbReference type="EMBL" id="CP089984">
    <property type="protein sequence ID" value="WXB13336.1"/>
    <property type="molecule type" value="Genomic_DNA"/>
</dbReference>
<dbReference type="RefSeq" id="WP_394822959.1">
    <property type="nucleotide sequence ID" value="NZ_CP089984.1"/>
</dbReference>
<name>A0ABZ2LU66_9BACT</name>